<dbReference type="OrthoDB" id="9807498at2"/>
<evidence type="ECO:0000256" key="1">
    <source>
        <dbReference type="ARBA" id="ARBA00022670"/>
    </source>
</evidence>
<dbReference type="PANTHER" id="PTHR30217:SF6">
    <property type="entry name" value="TRNA HYDROXYLATION PROTEIN P"/>
    <property type="match status" value="1"/>
</dbReference>
<evidence type="ECO:0000313" key="4">
    <source>
        <dbReference type="EMBL" id="ACE05035.1"/>
    </source>
</evidence>
<dbReference type="GO" id="GO:0006508">
    <property type="term" value="P:proteolysis"/>
    <property type="evidence" value="ECO:0007669"/>
    <property type="project" value="UniProtKB-KW"/>
</dbReference>
<evidence type="ECO:0000256" key="2">
    <source>
        <dbReference type="ARBA" id="ARBA00022801"/>
    </source>
</evidence>
<dbReference type="AlphaFoldDB" id="B3EN46"/>
<dbReference type="EMBL" id="CP001101">
    <property type="protein sequence ID" value="ACE05035.1"/>
    <property type="molecule type" value="Genomic_DNA"/>
</dbReference>
<dbReference type="MEROPS" id="U32.001"/>
<dbReference type="KEGG" id="cpb:Cphamn1_2127"/>
<protein>
    <submittedName>
        <fullName evidence="4">Peptidase U32</fullName>
    </submittedName>
</protein>
<dbReference type="PROSITE" id="PS01276">
    <property type="entry name" value="PEPTIDASE_U32"/>
    <property type="match status" value="1"/>
</dbReference>
<dbReference type="InterPro" id="IPR001539">
    <property type="entry name" value="Peptidase_U32"/>
</dbReference>
<keyword evidence="2" id="KW-0378">Hydrolase</keyword>
<comment type="similarity">
    <text evidence="3">Belongs to the peptidase U32 family.</text>
</comment>
<accession>B3EN46</accession>
<dbReference type="Pfam" id="PF01136">
    <property type="entry name" value="Peptidase_U32"/>
    <property type="match status" value="1"/>
</dbReference>
<dbReference type="InterPro" id="IPR051454">
    <property type="entry name" value="RNA/ubiquinone_mod_enzymes"/>
</dbReference>
<organism evidence="4">
    <name type="scientific">Chlorobium phaeobacteroides (strain BS1)</name>
    <dbReference type="NCBI Taxonomy" id="331678"/>
    <lineage>
        <taxon>Bacteria</taxon>
        <taxon>Pseudomonadati</taxon>
        <taxon>Chlorobiota</taxon>
        <taxon>Chlorobiia</taxon>
        <taxon>Chlorobiales</taxon>
        <taxon>Chlorobiaceae</taxon>
        <taxon>Chlorobium/Pelodictyon group</taxon>
        <taxon>Chlorobium</taxon>
    </lineage>
</organism>
<dbReference type="HOGENOM" id="CLU_011540_0_1_10"/>
<sequence length="415" mass="46040">MDRHRKIELISPAGDHTSLLAALQAGADAVYFGAEGYNMRAASRSFTPDDFPTVSGLCATYGAKAYLALNTVIYDEELPDVQKTVRAAKAGGLDAIICWDQSVIEACREAGMPFHLSTQASVSNYRAVRYYASLGAGMIVPARELTLEQIIKITERIRLEKLDVAIECFVHGAMCMAVSGRCFLSQDIFGRSANRGACMQPCRRRYRIIDSDDGHELDLGTDTVMSPEDLCTISFIDKLIDAGITGFKIEGRNRSPEYVHTTTKCYRKAIDYTLEHGHEKQFRRHFEALAKELATELHKVYNRGFSHGFYLGVPVDSWTQQYGSLATEKKVYAGTVQKYYPKAKVAEILIHTRGIHSEEKLSIQGTTTGLVVLNVQSMRVNDQPALSASKGDIATIPCDKKVRKNDKVYVLEAAE</sequence>
<dbReference type="GO" id="GO:0008233">
    <property type="term" value="F:peptidase activity"/>
    <property type="evidence" value="ECO:0007669"/>
    <property type="project" value="UniProtKB-KW"/>
</dbReference>
<proteinExistence type="inferred from homology"/>
<dbReference type="eggNOG" id="COG0826">
    <property type="taxonomic scope" value="Bacteria"/>
</dbReference>
<reference evidence="4" key="1">
    <citation type="submission" date="2008-06" db="EMBL/GenBank/DDBJ databases">
        <title>Complete sequence of Chlorobium phaeobacteroides BS1.</title>
        <authorList>
            <consortium name="US DOE Joint Genome Institute"/>
            <person name="Lucas S."/>
            <person name="Copeland A."/>
            <person name="Lapidus A."/>
            <person name="Glavina del Rio T."/>
            <person name="Dalin E."/>
            <person name="Tice H."/>
            <person name="Bruce D."/>
            <person name="Goodwin L."/>
            <person name="Pitluck S."/>
            <person name="Schmutz J."/>
            <person name="Larimer F."/>
            <person name="Land M."/>
            <person name="Hauser L."/>
            <person name="Kyrpides N."/>
            <person name="Ovchinnikova G."/>
            <person name="Li T."/>
            <person name="Liu Z."/>
            <person name="Zhao F."/>
            <person name="Overmann J."/>
            <person name="Bryant D.A."/>
            <person name="Richardson P."/>
        </authorList>
    </citation>
    <scope>NUCLEOTIDE SEQUENCE [LARGE SCALE GENOMIC DNA]</scope>
    <source>
        <strain evidence="4">BS1</strain>
    </source>
</reference>
<gene>
    <name evidence="4" type="ordered locus">Cphamn1_2127</name>
</gene>
<keyword evidence="1" id="KW-0645">Protease</keyword>
<name>B3EN46_CHLPB</name>
<evidence type="ECO:0000256" key="3">
    <source>
        <dbReference type="ARBA" id="ARBA00038374"/>
    </source>
</evidence>
<dbReference type="STRING" id="331678.Cphamn1_2127"/>
<dbReference type="PANTHER" id="PTHR30217">
    <property type="entry name" value="PEPTIDASE U32 FAMILY"/>
    <property type="match status" value="1"/>
</dbReference>